<evidence type="ECO:0000313" key="4">
    <source>
        <dbReference type="Proteomes" id="UP001310692"/>
    </source>
</evidence>
<protein>
    <recommendedName>
        <fullName evidence="5">Lipoprotein</fullName>
    </recommendedName>
</protein>
<feature type="region of interest" description="Disordered" evidence="1">
    <location>
        <begin position="45"/>
        <end position="65"/>
    </location>
</feature>
<evidence type="ECO:0000313" key="3">
    <source>
        <dbReference type="EMBL" id="MEE2565589.1"/>
    </source>
</evidence>
<dbReference type="EMBL" id="JAZDRO010000001">
    <property type="protein sequence ID" value="MEE2565589.1"/>
    <property type="molecule type" value="Genomic_DNA"/>
</dbReference>
<keyword evidence="4" id="KW-1185">Reference proteome</keyword>
<evidence type="ECO:0000256" key="2">
    <source>
        <dbReference type="SAM" id="SignalP"/>
    </source>
</evidence>
<reference evidence="3 4" key="1">
    <citation type="submission" date="2024-01" db="EMBL/GenBank/DDBJ databases">
        <title>Hyphobacterium bacterium isolated from marine sediment.</title>
        <authorList>
            <person name="Zhao S."/>
        </authorList>
    </citation>
    <scope>NUCLEOTIDE SEQUENCE [LARGE SCALE GENOMIC DNA]</scope>
    <source>
        <strain evidence="3 4">Y60-23</strain>
    </source>
</reference>
<dbReference type="PROSITE" id="PS51257">
    <property type="entry name" value="PROKAR_LIPOPROTEIN"/>
    <property type="match status" value="1"/>
</dbReference>
<feature type="chain" id="PRO_5045922718" description="Lipoprotein" evidence="2">
    <location>
        <begin position="23"/>
        <end position="65"/>
    </location>
</feature>
<comment type="caution">
    <text evidence="3">The sequence shown here is derived from an EMBL/GenBank/DDBJ whole genome shotgun (WGS) entry which is preliminary data.</text>
</comment>
<dbReference type="Proteomes" id="UP001310692">
    <property type="component" value="Unassembled WGS sequence"/>
</dbReference>
<organism evidence="3 4">
    <name type="scientific">Hyphobacterium marinum</name>
    <dbReference type="NCBI Taxonomy" id="3116574"/>
    <lineage>
        <taxon>Bacteria</taxon>
        <taxon>Pseudomonadati</taxon>
        <taxon>Pseudomonadota</taxon>
        <taxon>Alphaproteobacteria</taxon>
        <taxon>Maricaulales</taxon>
        <taxon>Maricaulaceae</taxon>
        <taxon>Hyphobacterium</taxon>
    </lineage>
</organism>
<name>A0ABU7LVJ6_9PROT</name>
<evidence type="ECO:0000256" key="1">
    <source>
        <dbReference type="SAM" id="MobiDB-lite"/>
    </source>
</evidence>
<accession>A0ABU7LVJ6</accession>
<proteinExistence type="predicted"/>
<sequence>MTLRVRRLCALGAVIALSVALSGCLTPYEGSDSVCPGQGPNSPNWPYCHPSEPGGSQPADFPERL</sequence>
<feature type="signal peptide" evidence="2">
    <location>
        <begin position="1"/>
        <end position="22"/>
    </location>
</feature>
<evidence type="ECO:0008006" key="5">
    <source>
        <dbReference type="Google" id="ProtNLM"/>
    </source>
</evidence>
<keyword evidence="2" id="KW-0732">Signal</keyword>
<gene>
    <name evidence="3" type="ORF">V0U35_02755</name>
</gene>
<dbReference type="RefSeq" id="WP_330195124.1">
    <property type="nucleotide sequence ID" value="NZ_JAZDRO010000001.1"/>
</dbReference>